<gene>
    <name evidence="2" type="ORF">N0B51_06205</name>
</gene>
<comment type="caution">
    <text evidence="2">The sequence shown here is derived from an EMBL/GenBank/DDBJ whole genome shotgun (WGS) entry which is preliminary data.</text>
</comment>
<feature type="chain" id="PRO_5040995654" evidence="1">
    <location>
        <begin position="21"/>
        <end position="619"/>
    </location>
</feature>
<dbReference type="PANTHER" id="PTHR33361">
    <property type="entry name" value="GLR0591 PROTEIN"/>
    <property type="match status" value="1"/>
</dbReference>
<accession>A0A9X2W121</accession>
<dbReference type="RefSeq" id="WP_259961402.1">
    <property type="nucleotide sequence ID" value="NZ_JAOAMV010000002.1"/>
</dbReference>
<feature type="signal peptide" evidence="1">
    <location>
        <begin position="1"/>
        <end position="20"/>
    </location>
</feature>
<name>A0A9X2W121_9SPHN</name>
<dbReference type="InterPro" id="IPR010281">
    <property type="entry name" value="DUF885"/>
</dbReference>
<evidence type="ECO:0000313" key="3">
    <source>
        <dbReference type="Proteomes" id="UP001142648"/>
    </source>
</evidence>
<dbReference type="Pfam" id="PF05960">
    <property type="entry name" value="DUF885"/>
    <property type="match status" value="1"/>
</dbReference>
<protein>
    <submittedName>
        <fullName evidence="2">DUF885 domain-containing protein</fullName>
    </submittedName>
</protein>
<organism evidence="2 3">
    <name type="scientific">Tsuneonella litorea</name>
    <dbReference type="NCBI Taxonomy" id="2976475"/>
    <lineage>
        <taxon>Bacteria</taxon>
        <taxon>Pseudomonadati</taxon>
        <taxon>Pseudomonadota</taxon>
        <taxon>Alphaproteobacteria</taxon>
        <taxon>Sphingomonadales</taxon>
        <taxon>Erythrobacteraceae</taxon>
        <taxon>Tsuneonella</taxon>
    </lineage>
</organism>
<dbReference type="Proteomes" id="UP001142648">
    <property type="component" value="Unassembled WGS sequence"/>
</dbReference>
<sequence length="619" mass="68428">MRLAYSILIAAAPIAFVAPAAPLHARDHGAHAAHAAAAENNAALRAWFEAKYEEQVLDSPLTLTSLGRKERYGEIDDFSLAAQDRRLAWMKASVEEMERTFDYAGLNAADRLSYDLWKYEYEQAARSAKWRDSGYVFTQMQGIHTSLPTLLVGQHRVDTEQDMRDYISRVGGIGRAIGQLVDFAEARAAKGVRPPYFAYDFVIAEATKLKSGAPFDDGADNALWQDGKGKIAKLVDAGTITAAQGDVLRADLEAALKGGYKDGYDRLVAFMTADRPNAPQVATGVGALPDGKAYYAHRLAASTTTDLTPEQVHQIGLDDVKRIHAEMEAIRQKVGFEGDLKAFFEHVKTDPANYYPQGDEGAQMYIDAATAAIDNIESELPEYFGLLPKAALEVKRVEPFREQAGGAQHYRSATPDGSRPGVYYAHLSDMSAMPKNMLEVIAYHEGLPGHHMQISIAQELQGVPTFQTQAGYSAFSEGWGLYSERLAKEMPGTYADPYSDFGRLTSELWRAIRLVVDTGLHSKGWTEDQAIAYFTANSPQNAETIRSEVRRYIVWPGQATSYKIGMNRILDLRAEAERELGDKFDIRAFHDAVLGGGSLPLSLLERRVRDWIASEKKKV</sequence>
<keyword evidence="1" id="KW-0732">Signal</keyword>
<dbReference type="AlphaFoldDB" id="A0A9X2W121"/>
<reference evidence="2" key="1">
    <citation type="submission" date="2022-09" db="EMBL/GenBank/DDBJ databases">
        <title>The genome sequence of Tsuneonella sp. YG55.</title>
        <authorList>
            <person name="Liu Y."/>
        </authorList>
    </citation>
    <scope>NUCLEOTIDE SEQUENCE</scope>
    <source>
        <strain evidence="2">YG55</strain>
    </source>
</reference>
<evidence type="ECO:0000313" key="2">
    <source>
        <dbReference type="EMBL" id="MCT2558569.1"/>
    </source>
</evidence>
<evidence type="ECO:0000256" key="1">
    <source>
        <dbReference type="SAM" id="SignalP"/>
    </source>
</evidence>
<proteinExistence type="predicted"/>
<keyword evidence="3" id="KW-1185">Reference proteome</keyword>
<dbReference type="PANTHER" id="PTHR33361:SF16">
    <property type="entry name" value="DUF885 DOMAIN-CONTAINING PROTEIN"/>
    <property type="match status" value="1"/>
</dbReference>
<dbReference type="EMBL" id="JAOAMV010000002">
    <property type="protein sequence ID" value="MCT2558569.1"/>
    <property type="molecule type" value="Genomic_DNA"/>
</dbReference>